<dbReference type="Gene3D" id="3.30.70.1440">
    <property type="entry name" value="Multidrug efflux transporter AcrB pore domain"/>
    <property type="match status" value="1"/>
</dbReference>
<dbReference type="GO" id="GO:0042910">
    <property type="term" value="F:xenobiotic transmembrane transporter activity"/>
    <property type="evidence" value="ECO:0007669"/>
    <property type="project" value="TreeGrafter"/>
</dbReference>
<dbReference type="PANTHER" id="PTHR32063:SF0">
    <property type="entry name" value="SWARMING MOTILITY PROTEIN SWRC"/>
    <property type="match status" value="1"/>
</dbReference>
<sequence>MGIPRRSVNRPVFASVVFITLVLLGVLTLVRLPVELYQGLSNGIISVMINARGGLAPREVEEMITKPVEEAVSTTSGLKVMYSNSREAQSRVTLEFEPGEDMDFASLEVREKFSRVKSRLPPEIEKPVIANYSDTDNAILIFAVISDTKTPEELREVVDNELKPVLERLNGVASVEIYGGRERKILVELDRDKMVAYQISIEEVMDIIGASNLNLLAGDYHRGDYQFAIRTMGSFTSIDEIGDIGVKVSRQGTVIPLKEIATIKDSYLEPNDFSRLNLNQNVSVYVRKISTANTIRVVKGCLVILNDYNALKQNQMDDVRTVIVADRAESIQQAIRGVVTALLIGVLLVTLIIYVVLRSGVLAAIVFAAIPVSVISAFLFMGMFGQSINVMTLSGMAISIGILVDSTVVVTENVFKKREEGLAANEAVVAGAEEMWLALVASLVTNLIVFLPILFIDKEIQLQYGGFAFTVCATQILSLLVAISLIPMLLSRVQFDVHKSESGQKTRTVEKTLNQFYGWYEKALRFSFQNRYSLLVLILALFVAATWGLAHRDLDLPTTLNENEFKITIFPLAGAKLEANDEVVKKIEEMLHAYPEVNLISSMVRKDQINIFTKLVSRHRRKNSKDAIMTTVREKGNEAIKQVHEEYSLIVDEGSSSEEAKKLVLNIFGLENSELERLAKEIASRVQQVPGLTNLVMTDLRKRPEYSLVVDKARAAYYGFTVKDVANSVHALVRGMRPTKYHELTEGKEIEVITRLQPMYRQKIDDLRQIYLISKRGDQIPLEQIASFYPSTGPQTIDRLNKYRYVFLKADVSRPLETVAKEVKRAIKDIQFPKDYFWRFGGTYQSLIKGRSQSYIALLVTIIFIYMVLACFFQSYSQPLMIMIAIPLASIGIWMALAMTQKPLSQNVFLGMILLAGYVVNNSIILIDRINHLKSEIHDTVEQLIQAGKDRLRPILITTVATVLGFLPMTLPMDESSALWAPLAVTVIGGIISSTLLTLFVIPNFFLYLNDFKSTLVRARTGHAKESGLGLQK</sequence>
<dbReference type="SUPFAM" id="SSF82714">
    <property type="entry name" value="Multidrug efflux transporter AcrB TolC docking domain, DN and DC subdomains"/>
    <property type="match status" value="2"/>
</dbReference>
<protein>
    <recommendedName>
        <fullName evidence="4">Acriflavin resistance protein</fullName>
    </recommendedName>
</protein>
<dbReference type="Pfam" id="PF00873">
    <property type="entry name" value="ACR_tran"/>
    <property type="match status" value="1"/>
</dbReference>
<feature type="transmembrane region" description="Helical" evidence="1">
    <location>
        <begin position="12"/>
        <end position="32"/>
    </location>
</feature>
<dbReference type="PANTHER" id="PTHR32063">
    <property type="match status" value="1"/>
</dbReference>
<gene>
    <name evidence="2" type="ORF">COV74_00785</name>
</gene>
<proteinExistence type="predicted"/>
<dbReference type="Gene3D" id="3.30.70.1320">
    <property type="entry name" value="Multidrug efflux transporter AcrB pore domain like"/>
    <property type="match status" value="1"/>
</dbReference>
<feature type="transmembrane region" description="Helical" evidence="1">
    <location>
        <begin position="436"/>
        <end position="455"/>
    </location>
</feature>
<organism evidence="2 3">
    <name type="scientific">Candidatus Abzuiibacterium crystallinum</name>
    <dbReference type="NCBI Taxonomy" id="1974748"/>
    <lineage>
        <taxon>Bacteria</taxon>
        <taxon>Pseudomonadati</taxon>
        <taxon>Candidatus Omnitrophota</taxon>
        <taxon>Candidatus Abzuiibacterium</taxon>
    </lineage>
</organism>
<dbReference type="Gene3D" id="3.30.2090.10">
    <property type="entry name" value="Multidrug efflux transporter AcrB TolC docking domain, DN and DC subdomains"/>
    <property type="match status" value="2"/>
</dbReference>
<accession>A0A2H0LSN5</accession>
<keyword evidence="1" id="KW-1133">Transmembrane helix</keyword>
<keyword evidence="1" id="KW-0472">Membrane</keyword>
<reference evidence="2 3" key="1">
    <citation type="submission" date="2017-09" db="EMBL/GenBank/DDBJ databases">
        <title>Depth-based differentiation of microbial function through sediment-hosted aquifers and enrichment of novel symbionts in the deep terrestrial subsurface.</title>
        <authorList>
            <person name="Probst A.J."/>
            <person name="Ladd B."/>
            <person name="Jarett J.K."/>
            <person name="Geller-Mcgrath D.E."/>
            <person name="Sieber C.M."/>
            <person name="Emerson J.B."/>
            <person name="Anantharaman K."/>
            <person name="Thomas B.C."/>
            <person name="Malmstrom R."/>
            <person name="Stieglmeier M."/>
            <person name="Klingl A."/>
            <person name="Woyke T."/>
            <person name="Ryan C.M."/>
            <person name="Banfield J.F."/>
        </authorList>
    </citation>
    <scope>NUCLEOTIDE SEQUENCE [LARGE SCALE GENOMIC DNA]</scope>
    <source>
        <strain evidence="2">CG11_big_fil_rev_8_21_14_0_20_45_26</strain>
    </source>
</reference>
<dbReference type="Gene3D" id="1.20.1640.10">
    <property type="entry name" value="Multidrug efflux transporter AcrB transmembrane domain"/>
    <property type="match status" value="2"/>
</dbReference>
<dbReference type="SUPFAM" id="SSF82866">
    <property type="entry name" value="Multidrug efflux transporter AcrB transmembrane domain"/>
    <property type="match status" value="2"/>
</dbReference>
<feature type="transmembrane region" description="Helical" evidence="1">
    <location>
        <begin position="364"/>
        <end position="384"/>
    </location>
</feature>
<dbReference type="EMBL" id="PCVY01000008">
    <property type="protein sequence ID" value="PIQ87440.1"/>
    <property type="molecule type" value="Genomic_DNA"/>
</dbReference>
<dbReference type="GO" id="GO:0005886">
    <property type="term" value="C:plasma membrane"/>
    <property type="evidence" value="ECO:0007669"/>
    <property type="project" value="TreeGrafter"/>
</dbReference>
<feature type="transmembrane region" description="Helical" evidence="1">
    <location>
        <begin position="337"/>
        <end position="357"/>
    </location>
</feature>
<dbReference type="Proteomes" id="UP000230859">
    <property type="component" value="Unassembled WGS sequence"/>
</dbReference>
<feature type="transmembrane region" description="Helical" evidence="1">
    <location>
        <begin position="532"/>
        <end position="550"/>
    </location>
</feature>
<evidence type="ECO:0000313" key="2">
    <source>
        <dbReference type="EMBL" id="PIQ87440.1"/>
    </source>
</evidence>
<feature type="transmembrane region" description="Helical" evidence="1">
    <location>
        <begin position="880"/>
        <end position="897"/>
    </location>
</feature>
<feature type="transmembrane region" description="Helical" evidence="1">
    <location>
        <begin position="979"/>
        <end position="1009"/>
    </location>
</feature>
<evidence type="ECO:0000256" key="1">
    <source>
        <dbReference type="SAM" id="Phobius"/>
    </source>
</evidence>
<comment type="caution">
    <text evidence="2">The sequence shown here is derived from an EMBL/GenBank/DDBJ whole genome shotgun (WGS) entry which is preliminary data.</text>
</comment>
<dbReference type="InterPro" id="IPR001036">
    <property type="entry name" value="Acrflvin-R"/>
</dbReference>
<dbReference type="AlphaFoldDB" id="A0A2H0LSN5"/>
<feature type="transmembrane region" description="Helical" evidence="1">
    <location>
        <begin position="955"/>
        <end position="973"/>
    </location>
</feature>
<feature type="transmembrane region" description="Helical" evidence="1">
    <location>
        <begin position="390"/>
        <end position="415"/>
    </location>
</feature>
<name>A0A2H0LSN5_9BACT</name>
<evidence type="ECO:0008006" key="4">
    <source>
        <dbReference type="Google" id="ProtNLM"/>
    </source>
</evidence>
<dbReference type="PRINTS" id="PR00702">
    <property type="entry name" value="ACRIFLAVINRP"/>
</dbReference>
<evidence type="ECO:0000313" key="3">
    <source>
        <dbReference type="Proteomes" id="UP000230859"/>
    </source>
</evidence>
<feature type="transmembrane region" description="Helical" evidence="1">
    <location>
        <begin position="909"/>
        <end position="927"/>
    </location>
</feature>
<keyword evidence="1" id="KW-0812">Transmembrane</keyword>
<dbReference type="InterPro" id="IPR027463">
    <property type="entry name" value="AcrB_DN_DC_subdom"/>
</dbReference>
<dbReference type="Gene3D" id="3.30.70.1430">
    <property type="entry name" value="Multidrug efflux transporter AcrB pore domain"/>
    <property type="match status" value="2"/>
</dbReference>
<dbReference type="SUPFAM" id="SSF82693">
    <property type="entry name" value="Multidrug efflux transporter AcrB pore domain, PN1, PN2, PC1 and PC2 subdomains"/>
    <property type="match status" value="2"/>
</dbReference>
<feature type="transmembrane region" description="Helical" evidence="1">
    <location>
        <begin position="855"/>
        <end position="873"/>
    </location>
</feature>
<feature type="transmembrane region" description="Helical" evidence="1">
    <location>
        <begin position="467"/>
        <end position="490"/>
    </location>
</feature>